<comment type="caution">
    <text evidence="2">The sequence shown here is derived from an EMBL/GenBank/DDBJ whole genome shotgun (WGS) entry which is preliminary data.</text>
</comment>
<keyword evidence="3" id="KW-1185">Reference proteome</keyword>
<feature type="region of interest" description="Disordered" evidence="1">
    <location>
        <begin position="170"/>
        <end position="193"/>
    </location>
</feature>
<dbReference type="Proteomes" id="UP000653305">
    <property type="component" value="Unassembled WGS sequence"/>
</dbReference>
<feature type="compositionally biased region" description="Polar residues" evidence="1">
    <location>
        <begin position="132"/>
        <end position="145"/>
    </location>
</feature>
<accession>A0A830BW15</accession>
<sequence length="309" mass="35722">MWNMWGRMSTHSGPHLPFSQSITTQNFYSFTIPYSPKIRIRFKIKSSFYKQHLEKTKHNLCVKMAAETIGMCLLRGMDCLWFYHTILFSKNTLYLFPETPKLSLPTSESPNYSSKGCSQISVESEHDFSPVASITTGSQDETSSQESDHYKKYTKHENRATRLNLVSSKTRYHHSSSPLTSARRKSGHGHYSAMRLQKTRSCKSLGELELEEVKGFMDLGFNFKKEKLSKHLMRLIPGLQRIDNTDNDEDEEKKGVMRPYLSEAWFVNRPDNYSPLMNLRVARVSSNEDMKKHLKSWARTVALAIQQDS</sequence>
<organism evidence="2 3">
    <name type="scientific">Phtheirospermum japonicum</name>
    <dbReference type="NCBI Taxonomy" id="374723"/>
    <lineage>
        <taxon>Eukaryota</taxon>
        <taxon>Viridiplantae</taxon>
        <taxon>Streptophyta</taxon>
        <taxon>Embryophyta</taxon>
        <taxon>Tracheophyta</taxon>
        <taxon>Spermatophyta</taxon>
        <taxon>Magnoliopsida</taxon>
        <taxon>eudicotyledons</taxon>
        <taxon>Gunneridae</taxon>
        <taxon>Pentapetalae</taxon>
        <taxon>asterids</taxon>
        <taxon>lamiids</taxon>
        <taxon>Lamiales</taxon>
        <taxon>Orobanchaceae</taxon>
        <taxon>Orobanchaceae incertae sedis</taxon>
        <taxon>Phtheirospermum</taxon>
    </lineage>
</organism>
<gene>
    <name evidence="2" type="ORF">PHJA_001058500</name>
</gene>
<dbReference type="PANTHER" id="PTHR33785">
    <property type="entry name" value="OS06G0550800 PROTEIN"/>
    <property type="match status" value="1"/>
</dbReference>
<reference evidence="2" key="1">
    <citation type="submission" date="2020-07" db="EMBL/GenBank/DDBJ databases">
        <title>Ethylene signaling mediates host invasion by parasitic plants.</title>
        <authorList>
            <person name="Yoshida S."/>
        </authorList>
    </citation>
    <scope>NUCLEOTIDE SEQUENCE</scope>
    <source>
        <strain evidence="2">Okayama</strain>
    </source>
</reference>
<proteinExistence type="predicted"/>
<feature type="compositionally biased region" description="Polar residues" evidence="1">
    <location>
        <begin position="170"/>
        <end position="180"/>
    </location>
</feature>
<dbReference type="AlphaFoldDB" id="A0A830BW15"/>
<name>A0A830BW15_9LAMI</name>
<dbReference type="EMBL" id="BMAC01000180">
    <property type="protein sequence ID" value="GFP89148.1"/>
    <property type="molecule type" value="Genomic_DNA"/>
</dbReference>
<dbReference type="PANTHER" id="PTHR33785:SF2">
    <property type="entry name" value="DUF1685 DOMAIN-CONTAINING PROTEIN"/>
    <property type="match status" value="1"/>
</dbReference>
<evidence type="ECO:0000313" key="3">
    <source>
        <dbReference type="Proteomes" id="UP000653305"/>
    </source>
</evidence>
<protein>
    <submittedName>
        <fullName evidence="2">Uncharacterized protein</fullName>
    </submittedName>
</protein>
<dbReference type="OrthoDB" id="1918258at2759"/>
<feature type="region of interest" description="Disordered" evidence="1">
    <location>
        <begin position="132"/>
        <end position="154"/>
    </location>
</feature>
<evidence type="ECO:0000256" key="1">
    <source>
        <dbReference type="SAM" id="MobiDB-lite"/>
    </source>
</evidence>
<evidence type="ECO:0000313" key="2">
    <source>
        <dbReference type="EMBL" id="GFP89148.1"/>
    </source>
</evidence>